<gene>
    <name evidence="7" type="ORF">LMG7974_00439</name>
</gene>
<evidence type="ECO:0000256" key="1">
    <source>
        <dbReference type="ARBA" id="ARBA00001917"/>
    </source>
</evidence>
<evidence type="ECO:0000256" key="5">
    <source>
        <dbReference type="ARBA" id="ARBA00023002"/>
    </source>
</evidence>
<dbReference type="Pfam" id="PF00881">
    <property type="entry name" value="Nitroreductase"/>
    <property type="match status" value="1"/>
</dbReference>
<dbReference type="InterPro" id="IPR000415">
    <property type="entry name" value="Nitroreductase-like"/>
</dbReference>
<evidence type="ECO:0000256" key="4">
    <source>
        <dbReference type="ARBA" id="ARBA00022643"/>
    </source>
</evidence>
<protein>
    <recommendedName>
        <fullName evidence="6">Nitroreductase domain-containing protein</fullName>
    </recommendedName>
</protein>
<feature type="domain" description="Nitroreductase" evidence="6">
    <location>
        <begin position="7"/>
        <end position="167"/>
    </location>
</feature>
<dbReference type="PANTHER" id="PTHR43673:SF2">
    <property type="entry name" value="NITROREDUCTASE"/>
    <property type="match status" value="1"/>
</dbReference>
<dbReference type="Proteomes" id="UP000789803">
    <property type="component" value="Unassembled WGS sequence"/>
</dbReference>
<name>A0ABN7K9I6_9BACT</name>
<reference evidence="7 8" key="1">
    <citation type="submission" date="2020-11" db="EMBL/GenBank/DDBJ databases">
        <authorList>
            <person name="Peeters C."/>
        </authorList>
    </citation>
    <scope>NUCLEOTIDE SEQUENCE [LARGE SCALE GENOMIC DNA]</scope>
    <source>
        <strain evidence="7 8">LMG 7974</strain>
    </source>
</reference>
<evidence type="ECO:0000256" key="3">
    <source>
        <dbReference type="ARBA" id="ARBA00022630"/>
    </source>
</evidence>
<keyword evidence="4" id="KW-0288">FMN</keyword>
<dbReference type="SUPFAM" id="SSF55469">
    <property type="entry name" value="FMN-dependent nitroreductase-like"/>
    <property type="match status" value="1"/>
</dbReference>
<proteinExistence type="inferred from homology"/>
<evidence type="ECO:0000313" key="8">
    <source>
        <dbReference type="Proteomes" id="UP000789803"/>
    </source>
</evidence>
<dbReference type="EMBL" id="CAJHOF010000003">
    <property type="protein sequence ID" value="CAD7287560.1"/>
    <property type="molecule type" value="Genomic_DNA"/>
</dbReference>
<evidence type="ECO:0000256" key="2">
    <source>
        <dbReference type="ARBA" id="ARBA00007118"/>
    </source>
</evidence>
<evidence type="ECO:0000259" key="6">
    <source>
        <dbReference type="Pfam" id="PF00881"/>
    </source>
</evidence>
<sequence>MMLNEAIRKRASVREFNGDMPSDDEISQIIDAAYLAPLTMTSKNSHISVISDKELLKELDECGFKKFGKILNVETSLYNAPVLILISGKIIDTPPLGWGVDAEVFNRNLFWTMGSVVQNMHLSAVALGLAACPINTVVIGLHDRPELMKRAGVPDGYLPLCSLAVGKTEYKYSEKKINAENFSISYLKG</sequence>
<dbReference type="InterPro" id="IPR029479">
    <property type="entry name" value="Nitroreductase"/>
</dbReference>
<keyword evidence="5" id="KW-0560">Oxidoreductase</keyword>
<comment type="caution">
    <text evidence="7">The sequence shown here is derived from an EMBL/GenBank/DDBJ whole genome shotgun (WGS) entry which is preliminary data.</text>
</comment>
<comment type="cofactor">
    <cofactor evidence="1">
        <name>FMN</name>
        <dbReference type="ChEBI" id="CHEBI:58210"/>
    </cofactor>
</comment>
<dbReference type="RefSeq" id="WP_229932262.1">
    <property type="nucleotide sequence ID" value="NZ_CAJHOF010000003.1"/>
</dbReference>
<evidence type="ECO:0000313" key="7">
    <source>
        <dbReference type="EMBL" id="CAD7287560.1"/>
    </source>
</evidence>
<organism evidence="7 8">
    <name type="scientific">Campylobacter majalis</name>
    <dbReference type="NCBI Taxonomy" id="2790656"/>
    <lineage>
        <taxon>Bacteria</taxon>
        <taxon>Pseudomonadati</taxon>
        <taxon>Campylobacterota</taxon>
        <taxon>Epsilonproteobacteria</taxon>
        <taxon>Campylobacterales</taxon>
        <taxon>Campylobacteraceae</taxon>
        <taxon>Campylobacter</taxon>
    </lineage>
</organism>
<dbReference type="PANTHER" id="PTHR43673">
    <property type="entry name" value="NAD(P)H NITROREDUCTASE YDGI-RELATED"/>
    <property type="match status" value="1"/>
</dbReference>
<keyword evidence="8" id="KW-1185">Reference proteome</keyword>
<comment type="similarity">
    <text evidence="2">Belongs to the nitroreductase family.</text>
</comment>
<accession>A0ABN7K9I6</accession>
<keyword evidence="3" id="KW-0285">Flavoprotein</keyword>
<dbReference type="Gene3D" id="3.40.109.10">
    <property type="entry name" value="NADH Oxidase"/>
    <property type="match status" value="1"/>
</dbReference>